<feature type="region of interest" description="Disordered" evidence="1">
    <location>
        <begin position="211"/>
        <end position="233"/>
    </location>
</feature>
<dbReference type="Pfam" id="PF25185">
    <property type="entry name" value="Tad3"/>
    <property type="match status" value="1"/>
</dbReference>
<evidence type="ECO:0000256" key="1">
    <source>
        <dbReference type="SAM" id="MobiDB-lite"/>
    </source>
</evidence>
<protein>
    <submittedName>
        <fullName evidence="2">Uncharacterized protein</fullName>
    </submittedName>
</protein>
<name>A0A414D2V4_MEDGN</name>
<dbReference type="InterPro" id="IPR057383">
    <property type="entry name" value="Tad3"/>
</dbReference>
<evidence type="ECO:0000313" key="3">
    <source>
        <dbReference type="Proteomes" id="UP000284472"/>
    </source>
</evidence>
<sequence length="233" mass="26943">MMSMTEWAKREVEIASKRERGDKPESEWDYGCACYDSALKAFESLCGDGHSGFSIGITKGILNRLIEGKPLTPIEDTEDVWNVCSRGENGGVATYQCKRMSSLFKDVYPDGTVKYHDNDRYYCTKWDDPNLCWHNGFIGRIYNEMFPLTMPYMPSNKSDVIVCDELLTDRKNGDFDTLAVLSIQRSNGEKVEVNRYFKEGEKSFIEISPEEYEERKKMHEKRQEQEAKAQDEN</sequence>
<dbReference type="AlphaFoldDB" id="A0A414D2V4"/>
<dbReference type="Proteomes" id="UP000284472">
    <property type="component" value="Unassembled WGS sequence"/>
</dbReference>
<dbReference type="EMBL" id="QSIR01000030">
    <property type="protein sequence ID" value="RHD02874.1"/>
    <property type="molecule type" value="Genomic_DNA"/>
</dbReference>
<comment type="caution">
    <text evidence="2">The sequence shown here is derived from an EMBL/GenBank/DDBJ whole genome shotgun (WGS) entry which is preliminary data.</text>
</comment>
<organism evidence="2 3">
    <name type="scientific">Mediterraneibacter gnavus</name>
    <name type="common">Ruminococcus gnavus</name>
    <dbReference type="NCBI Taxonomy" id="33038"/>
    <lineage>
        <taxon>Bacteria</taxon>
        <taxon>Bacillati</taxon>
        <taxon>Bacillota</taxon>
        <taxon>Clostridia</taxon>
        <taxon>Lachnospirales</taxon>
        <taxon>Lachnospiraceae</taxon>
        <taxon>Mediterraneibacter</taxon>
    </lineage>
</organism>
<feature type="compositionally biased region" description="Basic and acidic residues" evidence="1">
    <location>
        <begin position="213"/>
        <end position="233"/>
    </location>
</feature>
<reference evidence="2 3" key="1">
    <citation type="submission" date="2018-08" db="EMBL/GenBank/DDBJ databases">
        <title>A genome reference for cultivated species of the human gut microbiota.</title>
        <authorList>
            <person name="Zou Y."/>
            <person name="Xue W."/>
            <person name="Luo G."/>
        </authorList>
    </citation>
    <scope>NUCLEOTIDE SEQUENCE [LARGE SCALE GENOMIC DNA]</scope>
    <source>
        <strain evidence="2 3">AM32-6</strain>
    </source>
</reference>
<accession>A0A414D2V4</accession>
<evidence type="ECO:0000313" key="2">
    <source>
        <dbReference type="EMBL" id="RHD02874.1"/>
    </source>
</evidence>
<gene>
    <name evidence="2" type="ORF">DW812_15105</name>
</gene>
<proteinExistence type="predicted"/>